<evidence type="ECO:0000313" key="1">
    <source>
        <dbReference type="EMBL" id="GAA5502847.1"/>
    </source>
</evidence>
<sequence>MPDLPRTITIIRHAEKLIGSDPPFGVTEEGHHSPFSLTPLGWQRAGALALRFDSDEMPAPFVRPSALFAPKYPDGLPHRPQETITPLARKLGLNIDLSKQKEETGAFVKDVLLGQTGQDVLVCWEHHHIPPLVAALAPALGLATENIPPCGLIWPDNDFSSVLVFAAQEGGGYTATQVGEKVLSGDS</sequence>
<gene>
    <name evidence="1" type="ORF">Dxin01_02594</name>
</gene>
<dbReference type="RefSeq" id="WP_353542817.1">
    <property type="nucleotide sequence ID" value="NZ_BAABRN010000031.1"/>
</dbReference>
<comment type="caution">
    <text evidence="1">The sequence shown here is derived from an EMBL/GenBank/DDBJ whole genome shotgun (WGS) entry which is preliminary data.</text>
</comment>
<accession>A0ABP9VC87</accession>
<organism evidence="1 2">
    <name type="scientific">Deinococcus xinjiangensis</name>
    <dbReference type="NCBI Taxonomy" id="457454"/>
    <lineage>
        <taxon>Bacteria</taxon>
        <taxon>Thermotogati</taxon>
        <taxon>Deinococcota</taxon>
        <taxon>Deinococci</taxon>
        <taxon>Deinococcales</taxon>
        <taxon>Deinococcaceae</taxon>
        <taxon>Deinococcus</taxon>
    </lineage>
</organism>
<reference evidence="1 2" key="1">
    <citation type="submission" date="2024-02" db="EMBL/GenBank/DDBJ databases">
        <title>Deinococcus xinjiangensis NBRC 107630.</title>
        <authorList>
            <person name="Ichikawa N."/>
            <person name="Katano-Makiyama Y."/>
            <person name="Hidaka K."/>
        </authorList>
    </citation>
    <scope>NUCLEOTIDE SEQUENCE [LARGE SCALE GENOMIC DNA]</scope>
    <source>
        <strain evidence="1 2">NBRC 107630</strain>
    </source>
</reference>
<evidence type="ECO:0008006" key="3">
    <source>
        <dbReference type="Google" id="ProtNLM"/>
    </source>
</evidence>
<dbReference type="InterPro" id="IPR029033">
    <property type="entry name" value="His_PPase_superfam"/>
</dbReference>
<dbReference type="Proteomes" id="UP001458946">
    <property type="component" value="Unassembled WGS sequence"/>
</dbReference>
<dbReference type="SUPFAM" id="SSF53254">
    <property type="entry name" value="Phosphoglycerate mutase-like"/>
    <property type="match status" value="1"/>
</dbReference>
<protein>
    <recommendedName>
        <fullName evidence="3">Phosphoglycerate mutase</fullName>
    </recommendedName>
</protein>
<keyword evidence="2" id="KW-1185">Reference proteome</keyword>
<dbReference type="EMBL" id="BAABRN010000031">
    <property type="protein sequence ID" value="GAA5502847.1"/>
    <property type="molecule type" value="Genomic_DNA"/>
</dbReference>
<proteinExistence type="predicted"/>
<evidence type="ECO:0000313" key="2">
    <source>
        <dbReference type="Proteomes" id="UP001458946"/>
    </source>
</evidence>
<name>A0ABP9VC87_9DEIO</name>